<gene>
    <name evidence="3" type="ORF">LELG_05331</name>
</gene>
<proteinExistence type="predicted"/>
<dbReference type="PROSITE" id="PS50263">
    <property type="entry name" value="CN_HYDROLASE"/>
    <property type="match status" value="1"/>
</dbReference>
<dbReference type="HOGENOM" id="CLU_030130_1_2_1"/>
<dbReference type="SUPFAM" id="SSF56317">
    <property type="entry name" value="Carbon-nitrogen hydrolase"/>
    <property type="match status" value="1"/>
</dbReference>
<keyword evidence="1" id="KW-0378">Hydrolase</keyword>
<dbReference type="InterPro" id="IPR036526">
    <property type="entry name" value="C-N_Hydrolase_sf"/>
</dbReference>
<dbReference type="OMA" id="KRESWGH"/>
<dbReference type="KEGG" id="lel:PVL30_002423"/>
<organism evidence="3 4">
    <name type="scientific">Lodderomyces elongisporus (strain ATCC 11503 / CBS 2605 / JCM 1781 / NBRC 1676 / NRRL YB-4239)</name>
    <name type="common">Yeast</name>
    <name type="synonym">Saccharomyces elongisporus</name>
    <dbReference type="NCBI Taxonomy" id="379508"/>
    <lineage>
        <taxon>Eukaryota</taxon>
        <taxon>Fungi</taxon>
        <taxon>Dikarya</taxon>
        <taxon>Ascomycota</taxon>
        <taxon>Saccharomycotina</taxon>
        <taxon>Pichiomycetes</taxon>
        <taxon>Debaryomycetaceae</taxon>
        <taxon>Candida/Lodderomyces clade</taxon>
        <taxon>Lodderomyces</taxon>
    </lineage>
</organism>
<dbReference type="GO" id="GO:0110050">
    <property type="term" value="F:deaminated glutathione amidase activity"/>
    <property type="evidence" value="ECO:0007669"/>
    <property type="project" value="EnsemblFungi"/>
</dbReference>
<name>A5E6U2_LODEL</name>
<dbReference type="InParanoid" id="A5E6U2"/>
<evidence type="ECO:0000313" key="3">
    <source>
        <dbReference type="EMBL" id="EDK47150.1"/>
    </source>
</evidence>
<dbReference type="GO" id="GO:0043605">
    <property type="term" value="P:amide catabolic process"/>
    <property type="evidence" value="ECO:0007669"/>
    <property type="project" value="EnsemblFungi"/>
</dbReference>
<evidence type="ECO:0000256" key="1">
    <source>
        <dbReference type="ARBA" id="ARBA00022801"/>
    </source>
</evidence>
<sequence>MKIAVGQLCSSSNLARNLETVLKIFNEAVQSKSRILFLPEATDYIARNADHSRQLASDVQSQFLTPLLNHIKQLKSSTYVSLGVHLPGNTSARVKNVHLLIDPEGTIVQQYQKIHLFDVDVPNGPILKESNSVEPGSKILDPFPINDGGKDSFHLGLAICYDIRFPELSLKLREKGANILTFPSAFTTKTGDAHWEILTKARALDSQCFVINVAQCGKHDTGTVDGQKSAVVRESYGESIVVDAWGKVLARASKYSDEPVQEYEVIYAELNLSELEKTRQNMPLLDHRRPDVYK</sequence>
<evidence type="ECO:0000259" key="2">
    <source>
        <dbReference type="PROSITE" id="PS50263"/>
    </source>
</evidence>
<dbReference type="eggNOG" id="KOG0807">
    <property type="taxonomic scope" value="Eukaryota"/>
</dbReference>
<dbReference type="InterPro" id="IPR001110">
    <property type="entry name" value="UPF0012_CS"/>
</dbReference>
<dbReference type="FunCoup" id="A5E6U2">
    <property type="interactions" value="83"/>
</dbReference>
<dbReference type="PROSITE" id="PS01227">
    <property type="entry name" value="UPF0012"/>
    <property type="match status" value="1"/>
</dbReference>
<dbReference type="Pfam" id="PF00795">
    <property type="entry name" value="CN_hydrolase"/>
    <property type="match status" value="1"/>
</dbReference>
<reference evidence="3 4" key="1">
    <citation type="journal article" date="2009" name="Nature">
        <title>Evolution of pathogenicity and sexual reproduction in eight Candida genomes.</title>
        <authorList>
            <person name="Butler G."/>
            <person name="Rasmussen M.D."/>
            <person name="Lin M.F."/>
            <person name="Santos M.A."/>
            <person name="Sakthikumar S."/>
            <person name="Munro C.A."/>
            <person name="Rheinbay E."/>
            <person name="Grabherr M."/>
            <person name="Forche A."/>
            <person name="Reedy J.L."/>
            <person name="Agrafioti I."/>
            <person name="Arnaud M.B."/>
            <person name="Bates S."/>
            <person name="Brown A.J."/>
            <person name="Brunke S."/>
            <person name="Costanzo M.C."/>
            <person name="Fitzpatrick D.A."/>
            <person name="de Groot P.W."/>
            <person name="Harris D."/>
            <person name="Hoyer L.L."/>
            <person name="Hube B."/>
            <person name="Klis F.M."/>
            <person name="Kodira C."/>
            <person name="Lennard N."/>
            <person name="Logue M.E."/>
            <person name="Martin R."/>
            <person name="Neiman A.M."/>
            <person name="Nikolaou E."/>
            <person name="Quail M.A."/>
            <person name="Quinn J."/>
            <person name="Santos M.C."/>
            <person name="Schmitzberger F.F."/>
            <person name="Sherlock G."/>
            <person name="Shah P."/>
            <person name="Silverstein K.A."/>
            <person name="Skrzypek M.S."/>
            <person name="Soll D."/>
            <person name="Staggs R."/>
            <person name="Stansfield I."/>
            <person name="Stumpf M.P."/>
            <person name="Sudbery P.E."/>
            <person name="Srikantha T."/>
            <person name="Zeng Q."/>
            <person name="Berman J."/>
            <person name="Berriman M."/>
            <person name="Heitman J."/>
            <person name="Gow N.A."/>
            <person name="Lorenz M.C."/>
            <person name="Birren B.W."/>
            <person name="Kellis M."/>
            <person name="Cuomo C.A."/>
        </authorList>
    </citation>
    <scope>NUCLEOTIDE SEQUENCE [LARGE SCALE GENOMIC DNA]</scope>
    <source>
        <strain evidence="4">ATCC 11503 / BCRC 21390 / CBS 2605 / JCM 1781 / NBRC 1676 / NRRL YB-4239</strain>
    </source>
</reference>
<dbReference type="AlphaFoldDB" id="A5E6U2"/>
<dbReference type="GeneID" id="5230573"/>
<protein>
    <recommendedName>
        <fullName evidence="2">CN hydrolase domain-containing protein</fullName>
    </recommendedName>
</protein>
<dbReference type="InterPro" id="IPR045254">
    <property type="entry name" value="Nit1/2_C-N_Hydrolase"/>
</dbReference>
<dbReference type="Gene3D" id="3.60.110.10">
    <property type="entry name" value="Carbon-nitrogen hydrolase"/>
    <property type="match status" value="1"/>
</dbReference>
<dbReference type="CDD" id="cd07572">
    <property type="entry name" value="nit"/>
    <property type="match status" value="1"/>
</dbReference>
<keyword evidence="4" id="KW-1185">Reference proteome</keyword>
<dbReference type="Proteomes" id="UP000001996">
    <property type="component" value="Unassembled WGS sequence"/>
</dbReference>
<accession>A5E6U2</accession>
<dbReference type="OrthoDB" id="10250282at2759"/>
<dbReference type="EMBL" id="CH981532">
    <property type="protein sequence ID" value="EDK47150.1"/>
    <property type="molecule type" value="Genomic_DNA"/>
</dbReference>
<dbReference type="STRING" id="379508.A5E6U2"/>
<dbReference type="VEuPathDB" id="FungiDB:LELG_05331"/>
<feature type="domain" description="CN hydrolase" evidence="2">
    <location>
        <begin position="1"/>
        <end position="272"/>
    </location>
</feature>
<dbReference type="PANTHER" id="PTHR23088">
    <property type="entry name" value="NITRILASE-RELATED"/>
    <property type="match status" value="1"/>
</dbReference>
<dbReference type="InterPro" id="IPR003010">
    <property type="entry name" value="C-N_Hydrolase"/>
</dbReference>
<evidence type="ECO:0000313" key="4">
    <source>
        <dbReference type="Proteomes" id="UP000001996"/>
    </source>
</evidence>
<dbReference type="PANTHER" id="PTHR23088:SF27">
    <property type="entry name" value="DEAMINATED GLUTATHIONE AMIDASE"/>
    <property type="match status" value="1"/>
</dbReference>